<reference evidence="2 3" key="1">
    <citation type="submission" date="2017-04" db="EMBL/GenBank/DDBJ databases">
        <title>Whole genome sequence of Bdellovibrio bacteriovorus strain SSB218315.</title>
        <authorList>
            <person name="Oyedara O."/>
            <person name="Rodriguez-Perez M.A."/>
        </authorList>
    </citation>
    <scope>NUCLEOTIDE SEQUENCE [LARGE SCALE GENOMIC DNA]</scope>
    <source>
        <strain evidence="2 3">SSB218315</strain>
    </source>
</reference>
<feature type="region of interest" description="Disordered" evidence="1">
    <location>
        <begin position="1"/>
        <end position="75"/>
    </location>
</feature>
<accession>A0A1Z3N528</accession>
<feature type="region of interest" description="Disordered" evidence="1">
    <location>
        <begin position="97"/>
        <end position="148"/>
    </location>
</feature>
<evidence type="ECO:0000313" key="2">
    <source>
        <dbReference type="EMBL" id="ASD62590.1"/>
    </source>
</evidence>
<evidence type="ECO:0000313" key="3">
    <source>
        <dbReference type="Proteomes" id="UP000197003"/>
    </source>
</evidence>
<dbReference type="AlphaFoldDB" id="A0A1Z3N528"/>
<sequence length="148" mass="16208">MEKISGILPATARTRAVDTSASQPARPGALALGRPMGKNSLGDRITLSKQMEEMRATGNLPEQQPQPEASPVYKRPAGETNKLKVIEDLNQKFFNNPKSVAREGDQTKSEETFTKATENEGLFFVEKDLRAPEQAPLKPQTDTTKVVA</sequence>
<feature type="compositionally biased region" description="Basic and acidic residues" evidence="1">
    <location>
        <begin position="100"/>
        <end position="113"/>
    </location>
</feature>
<dbReference type="RefSeq" id="WP_088564220.1">
    <property type="nucleotide sequence ID" value="NZ_CP020946.1"/>
</dbReference>
<dbReference type="Proteomes" id="UP000197003">
    <property type="component" value="Chromosome"/>
</dbReference>
<proteinExistence type="predicted"/>
<evidence type="ECO:0000256" key="1">
    <source>
        <dbReference type="SAM" id="MobiDB-lite"/>
    </source>
</evidence>
<dbReference type="OrthoDB" id="5293722at2"/>
<protein>
    <submittedName>
        <fullName evidence="2">Uncharacterized protein</fullName>
    </submittedName>
</protein>
<gene>
    <name evidence="2" type="ORF">B9G79_02890</name>
</gene>
<organism evidence="2 3">
    <name type="scientific">Bdellovibrio bacteriovorus</name>
    <dbReference type="NCBI Taxonomy" id="959"/>
    <lineage>
        <taxon>Bacteria</taxon>
        <taxon>Pseudomonadati</taxon>
        <taxon>Bdellovibrionota</taxon>
        <taxon>Bdellovibrionia</taxon>
        <taxon>Bdellovibrionales</taxon>
        <taxon>Pseudobdellovibrionaceae</taxon>
        <taxon>Bdellovibrio</taxon>
    </lineage>
</organism>
<name>A0A1Z3N528_BDEBC</name>
<dbReference type="EMBL" id="CP020946">
    <property type="protein sequence ID" value="ASD62590.1"/>
    <property type="molecule type" value="Genomic_DNA"/>
</dbReference>